<evidence type="ECO:0008006" key="4">
    <source>
        <dbReference type="Google" id="ProtNLM"/>
    </source>
</evidence>
<feature type="compositionally biased region" description="Pro residues" evidence="1">
    <location>
        <begin position="182"/>
        <end position="203"/>
    </location>
</feature>
<feature type="region of interest" description="Disordered" evidence="1">
    <location>
        <begin position="149"/>
        <end position="242"/>
    </location>
</feature>
<feature type="compositionally biased region" description="Basic and acidic residues" evidence="1">
    <location>
        <begin position="149"/>
        <end position="162"/>
    </location>
</feature>
<dbReference type="Proteomes" id="UP000249396">
    <property type="component" value="Unassembled WGS sequence"/>
</dbReference>
<sequence length="242" mass="26733">MVKRHRDYNLAIILLACSTVLAVIFFSQWLHYRGKQSDLKKLLSTKVEVRMEAHKEEEQHIELPGLEDYAATVERPLFMEGRRPATDVDTQPDQPPPEKKPLTVKLMGVVFAPKETLGLFVDAQGKYKRLRINDSIGGWKVSGIESDKAVMEQDGSREELKLAKPKSKKTPGQPKTGGPIPMGQPVPGQPLPGQPMPGQPVPPFGAMNPDNPNNPLEPFGTPQPNESVDETAIPPEVPPNEQ</sequence>
<evidence type="ECO:0000313" key="3">
    <source>
        <dbReference type="Proteomes" id="UP000249396"/>
    </source>
</evidence>
<feature type="region of interest" description="Disordered" evidence="1">
    <location>
        <begin position="81"/>
        <end position="101"/>
    </location>
</feature>
<evidence type="ECO:0000313" key="2">
    <source>
        <dbReference type="EMBL" id="PZN73603.1"/>
    </source>
</evidence>
<organism evidence="2 3">
    <name type="scientific">Candidatus Methylumidiphilus alinenensis</name>
    <dbReference type="NCBI Taxonomy" id="2202197"/>
    <lineage>
        <taxon>Bacteria</taxon>
        <taxon>Pseudomonadati</taxon>
        <taxon>Pseudomonadota</taxon>
        <taxon>Gammaproteobacteria</taxon>
        <taxon>Methylococcales</taxon>
        <taxon>Candidatus Methylumidiphilus</taxon>
    </lineage>
</organism>
<protein>
    <recommendedName>
        <fullName evidence="4">Type II secretion system protein GspC N-terminal domain-containing protein</fullName>
    </recommendedName>
</protein>
<dbReference type="EMBL" id="QJPH01000452">
    <property type="protein sequence ID" value="PZN73603.1"/>
    <property type="molecule type" value="Genomic_DNA"/>
</dbReference>
<accession>A0A2W4QPF6</accession>
<dbReference type="AlphaFoldDB" id="A0A2W4QPF6"/>
<reference evidence="2 3" key="1">
    <citation type="journal article" date="2018" name="Aquat. Microb. Ecol.">
        <title>Gammaproteobacterial methanotrophs dominate.</title>
        <authorList>
            <person name="Rissanen A.J."/>
            <person name="Saarenheimo J."/>
            <person name="Tiirola M."/>
            <person name="Peura S."/>
            <person name="Aalto S.L."/>
            <person name="Karvinen A."/>
            <person name="Nykanen H."/>
        </authorList>
    </citation>
    <scope>NUCLEOTIDE SEQUENCE [LARGE SCALE GENOMIC DNA]</scope>
    <source>
        <strain evidence="2">AMbin10</strain>
    </source>
</reference>
<comment type="caution">
    <text evidence="2">The sequence shown here is derived from an EMBL/GenBank/DDBJ whole genome shotgun (WGS) entry which is preliminary data.</text>
</comment>
<proteinExistence type="predicted"/>
<name>A0A2W4QPF6_9GAMM</name>
<evidence type="ECO:0000256" key="1">
    <source>
        <dbReference type="SAM" id="MobiDB-lite"/>
    </source>
</evidence>
<dbReference type="Gene3D" id="2.30.30.830">
    <property type="match status" value="1"/>
</dbReference>
<gene>
    <name evidence="2" type="ORF">DM484_22380</name>
</gene>